<accession>A0ABV5BV31</accession>
<dbReference type="RefSeq" id="WP_375518401.1">
    <property type="nucleotide sequence ID" value="NZ_JBHIRY010000001.1"/>
</dbReference>
<evidence type="ECO:0000313" key="2">
    <source>
        <dbReference type="Proteomes" id="UP001580430"/>
    </source>
</evidence>
<organism evidence="1 2">
    <name type="scientific">Paenibacillus medicaginis</name>
    <dbReference type="NCBI Taxonomy" id="1470560"/>
    <lineage>
        <taxon>Bacteria</taxon>
        <taxon>Bacillati</taxon>
        <taxon>Bacillota</taxon>
        <taxon>Bacilli</taxon>
        <taxon>Bacillales</taxon>
        <taxon>Paenibacillaceae</taxon>
        <taxon>Paenibacillus</taxon>
    </lineage>
</organism>
<dbReference type="EMBL" id="JBHIRY010000001">
    <property type="protein sequence ID" value="MFB5759154.1"/>
    <property type="molecule type" value="Genomic_DNA"/>
</dbReference>
<proteinExistence type="predicted"/>
<gene>
    <name evidence="1" type="ORF">ACE5LO_01985</name>
</gene>
<comment type="caution">
    <text evidence="1">The sequence shown here is derived from an EMBL/GenBank/DDBJ whole genome shotgun (WGS) entry which is preliminary data.</text>
</comment>
<protein>
    <submittedName>
        <fullName evidence="1">Uncharacterized protein</fullName>
    </submittedName>
</protein>
<evidence type="ECO:0000313" key="1">
    <source>
        <dbReference type="EMBL" id="MFB5759154.1"/>
    </source>
</evidence>
<name>A0ABV5BV31_9BACL</name>
<sequence>MAISNTSEPEKQLIIDKIHEMQPTYAQIERVCRLVVEENPFDVYSNQATIIQAIGLLVDRSVQKGVSEMLIPEFEKTIHSFDSQFVIRPLDADLANQFGNMFTSLLHALEQMNDEELEKYTADIDTADMTSFQDKLENKAKFSKDKQAHAMRSRTEISVLQRIAKKLGYTKYNKLKKKVMYLYFRICDNYPADTYKADFRFERLLEYLYAQLPLHIREQFDESLEHLSGVIFDTAYDCYIFNE</sequence>
<dbReference type="Proteomes" id="UP001580430">
    <property type="component" value="Unassembled WGS sequence"/>
</dbReference>
<reference evidence="1 2" key="1">
    <citation type="submission" date="2024-09" db="EMBL/GenBank/DDBJ databases">
        <title>Paenibacillus zeirhizospherea sp. nov., isolated from surface of the maize (Zea mays) roots in a horticulture field, Hungary.</title>
        <authorList>
            <person name="Marton D."/>
            <person name="Farkas M."/>
            <person name="Bedics A."/>
            <person name="Toth E."/>
            <person name="Tancsics A."/>
            <person name="Boka K."/>
            <person name="Marati G."/>
            <person name="Kriszt B."/>
            <person name="Cserhati M."/>
        </authorList>
    </citation>
    <scope>NUCLEOTIDE SEQUENCE [LARGE SCALE GENOMIC DNA]</scope>
    <source>
        <strain evidence="1 2">JCM 18446</strain>
    </source>
</reference>
<keyword evidence="2" id="KW-1185">Reference proteome</keyword>